<dbReference type="AlphaFoldDB" id="A0AAD6UNB3"/>
<protein>
    <submittedName>
        <fullName evidence="2">Uncharacterized protein</fullName>
    </submittedName>
</protein>
<organism evidence="2 3">
    <name type="scientific">Mycena pura</name>
    <dbReference type="NCBI Taxonomy" id="153505"/>
    <lineage>
        <taxon>Eukaryota</taxon>
        <taxon>Fungi</taxon>
        <taxon>Dikarya</taxon>
        <taxon>Basidiomycota</taxon>
        <taxon>Agaricomycotina</taxon>
        <taxon>Agaricomycetes</taxon>
        <taxon>Agaricomycetidae</taxon>
        <taxon>Agaricales</taxon>
        <taxon>Marasmiineae</taxon>
        <taxon>Mycenaceae</taxon>
        <taxon>Mycena</taxon>
    </lineage>
</organism>
<reference evidence="2" key="1">
    <citation type="submission" date="2023-03" db="EMBL/GenBank/DDBJ databases">
        <title>Massive genome expansion in bonnet fungi (Mycena s.s.) driven by repeated elements and novel gene families across ecological guilds.</title>
        <authorList>
            <consortium name="Lawrence Berkeley National Laboratory"/>
            <person name="Harder C.B."/>
            <person name="Miyauchi S."/>
            <person name="Viragh M."/>
            <person name="Kuo A."/>
            <person name="Thoen E."/>
            <person name="Andreopoulos B."/>
            <person name="Lu D."/>
            <person name="Skrede I."/>
            <person name="Drula E."/>
            <person name="Henrissat B."/>
            <person name="Morin E."/>
            <person name="Kohler A."/>
            <person name="Barry K."/>
            <person name="LaButti K."/>
            <person name="Morin E."/>
            <person name="Salamov A."/>
            <person name="Lipzen A."/>
            <person name="Mereny Z."/>
            <person name="Hegedus B."/>
            <person name="Baldrian P."/>
            <person name="Stursova M."/>
            <person name="Weitz H."/>
            <person name="Taylor A."/>
            <person name="Grigoriev I.V."/>
            <person name="Nagy L.G."/>
            <person name="Martin F."/>
            <person name="Kauserud H."/>
        </authorList>
    </citation>
    <scope>NUCLEOTIDE SEQUENCE</scope>
    <source>
        <strain evidence="2">9144</strain>
    </source>
</reference>
<gene>
    <name evidence="2" type="ORF">GGX14DRAFT_407581</name>
</gene>
<keyword evidence="3" id="KW-1185">Reference proteome</keyword>
<sequence>MARGCDRSGNERDLCVTPPASTHLIPAMVRASKRTPEEKAEARREKSRRYNASERGKAVRAQGSAARSHGRRKVAKRHITRVPPLPSGVHEWSGVPVYPDDPIHVSAYAGTDDFDFAPIDAFLDSPPFNIPEREREAARAPHRYRRDGTLWQRERALDGYLERRHVEKRHFWAERAAVLKAHLLHDEMRAEISAQLEGWGRILDLNESFVTNSVECVMWERHLVWKARYIDDLYYLRFVPAAVA</sequence>
<dbReference type="Proteomes" id="UP001219525">
    <property type="component" value="Unassembled WGS sequence"/>
</dbReference>
<comment type="caution">
    <text evidence="2">The sequence shown here is derived from an EMBL/GenBank/DDBJ whole genome shotgun (WGS) entry which is preliminary data.</text>
</comment>
<proteinExistence type="predicted"/>
<feature type="compositionally biased region" description="Basic and acidic residues" evidence="1">
    <location>
        <begin position="34"/>
        <end position="44"/>
    </location>
</feature>
<dbReference type="EMBL" id="JARJCW010000140">
    <property type="protein sequence ID" value="KAJ7190937.1"/>
    <property type="molecule type" value="Genomic_DNA"/>
</dbReference>
<evidence type="ECO:0000313" key="2">
    <source>
        <dbReference type="EMBL" id="KAJ7190937.1"/>
    </source>
</evidence>
<feature type="compositionally biased region" description="Basic and acidic residues" evidence="1">
    <location>
        <begin position="1"/>
        <end position="14"/>
    </location>
</feature>
<evidence type="ECO:0000313" key="3">
    <source>
        <dbReference type="Proteomes" id="UP001219525"/>
    </source>
</evidence>
<evidence type="ECO:0000256" key="1">
    <source>
        <dbReference type="SAM" id="MobiDB-lite"/>
    </source>
</evidence>
<name>A0AAD6UNB3_9AGAR</name>
<feature type="region of interest" description="Disordered" evidence="1">
    <location>
        <begin position="1"/>
        <end position="76"/>
    </location>
</feature>
<accession>A0AAD6UNB3</accession>